<keyword evidence="1" id="KW-0175">Coiled coil</keyword>
<proteinExistence type="predicted"/>
<evidence type="ECO:0008006" key="3">
    <source>
        <dbReference type="Google" id="ProtNLM"/>
    </source>
</evidence>
<dbReference type="AlphaFoldDB" id="A0A644X838"/>
<accession>A0A644X838</accession>
<organism evidence="2">
    <name type="scientific">bioreactor metagenome</name>
    <dbReference type="NCBI Taxonomy" id="1076179"/>
    <lineage>
        <taxon>unclassified sequences</taxon>
        <taxon>metagenomes</taxon>
        <taxon>ecological metagenomes</taxon>
    </lineage>
</organism>
<name>A0A644X838_9ZZZZ</name>
<comment type="caution">
    <text evidence="2">The sequence shown here is derived from an EMBL/GenBank/DDBJ whole genome shotgun (WGS) entry which is preliminary data.</text>
</comment>
<protein>
    <recommendedName>
        <fullName evidence="3">RND efflux pump membrane fusion protein barrel-sandwich domain-containing protein</fullName>
    </recommendedName>
</protein>
<sequence>MVKGQGVVVSENKSDEQYYKTISEFTSEKNQYELELSKLVAQKEALEKGKEQYKVVDQKGGVIHLNAPLTSGMVLQGGSLIRTITSKEEELIIETMLPSTDRSRIHVGDEVSLVVGGLLQSEYGTISGKVTESLNL</sequence>
<dbReference type="EMBL" id="VSSQ01001957">
    <property type="protein sequence ID" value="MPM12340.1"/>
    <property type="molecule type" value="Genomic_DNA"/>
</dbReference>
<evidence type="ECO:0000256" key="1">
    <source>
        <dbReference type="SAM" id="Coils"/>
    </source>
</evidence>
<reference evidence="2" key="1">
    <citation type="submission" date="2019-08" db="EMBL/GenBank/DDBJ databases">
        <authorList>
            <person name="Kucharzyk K."/>
            <person name="Murdoch R.W."/>
            <person name="Higgins S."/>
            <person name="Loffler F."/>
        </authorList>
    </citation>
    <scope>NUCLEOTIDE SEQUENCE</scope>
</reference>
<feature type="coiled-coil region" evidence="1">
    <location>
        <begin position="22"/>
        <end position="49"/>
    </location>
</feature>
<gene>
    <name evidence="2" type="ORF">SDC9_58693</name>
</gene>
<evidence type="ECO:0000313" key="2">
    <source>
        <dbReference type="EMBL" id="MPM12340.1"/>
    </source>
</evidence>